<dbReference type="Proteomes" id="UP000789702">
    <property type="component" value="Unassembled WGS sequence"/>
</dbReference>
<evidence type="ECO:0000313" key="2">
    <source>
        <dbReference type="Proteomes" id="UP000789702"/>
    </source>
</evidence>
<gene>
    <name evidence="1" type="ORF">DHETER_LOCUS27</name>
</gene>
<organism evidence="1 2">
    <name type="scientific">Dentiscutata heterogama</name>
    <dbReference type="NCBI Taxonomy" id="1316150"/>
    <lineage>
        <taxon>Eukaryota</taxon>
        <taxon>Fungi</taxon>
        <taxon>Fungi incertae sedis</taxon>
        <taxon>Mucoromycota</taxon>
        <taxon>Glomeromycotina</taxon>
        <taxon>Glomeromycetes</taxon>
        <taxon>Diversisporales</taxon>
        <taxon>Gigasporaceae</taxon>
        <taxon>Dentiscutata</taxon>
    </lineage>
</organism>
<name>A0ACA9JV14_9GLOM</name>
<keyword evidence="2" id="KW-1185">Reference proteome</keyword>
<reference evidence="1" key="1">
    <citation type="submission" date="2021-06" db="EMBL/GenBank/DDBJ databases">
        <authorList>
            <person name="Kallberg Y."/>
            <person name="Tangrot J."/>
            <person name="Rosling A."/>
        </authorList>
    </citation>
    <scope>NUCLEOTIDE SEQUENCE</scope>
    <source>
        <strain evidence="1">IL203A</strain>
    </source>
</reference>
<accession>A0ACA9JV14</accession>
<proteinExistence type="predicted"/>
<dbReference type="EMBL" id="CAJVPU010000009">
    <property type="protein sequence ID" value="CAG8437715.1"/>
    <property type="molecule type" value="Genomic_DNA"/>
</dbReference>
<sequence length="135" mass="15633">MGKDKQFLQQNIIKTIDIYIGKCVEPKDIHSLDEILLPVDELQFYLYNPEIALDLNPNNINYNFIVDTMGIKEILARNVMGNDLKSDEIDIIDVGMSKNEFSEVFEFIQAFQKPYNTTGDLSLNHKTRKDQKCSR</sequence>
<evidence type="ECO:0000313" key="1">
    <source>
        <dbReference type="EMBL" id="CAG8437715.1"/>
    </source>
</evidence>
<comment type="caution">
    <text evidence="1">The sequence shown here is derived from an EMBL/GenBank/DDBJ whole genome shotgun (WGS) entry which is preliminary data.</text>
</comment>
<protein>
    <submittedName>
        <fullName evidence="1">15992_t:CDS:1</fullName>
    </submittedName>
</protein>